<dbReference type="GO" id="GO:0004386">
    <property type="term" value="F:helicase activity"/>
    <property type="evidence" value="ECO:0007669"/>
    <property type="project" value="UniProtKB-KW"/>
</dbReference>
<reference evidence="3 4" key="1">
    <citation type="submission" date="2015-07" db="EMBL/GenBank/DDBJ databases">
        <authorList>
            <person name="Noorani M."/>
        </authorList>
    </citation>
    <scope>NUCLEOTIDE SEQUENCE [LARGE SCALE GENOMIC DNA]</scope>
    <source>
        <strain evidence="3 4">CECT 5088</strain>
    </source>
</reference>
<feature type="region of interest" description="Disordered" evidence="1">
    <location>
        <begin position="662"/>
        <end position="693"/>
    </location>
</feature>
<evidence type="ECO:0000259" key="2">
    <source>
        <dbReference type="PROSITE" id="PS51192"/>
    </source>
</evidence>
<evidence type="ECO:0000313" key="4">
    <source>
        <dbReference type="Proteomes" id="UP000048908"/>
    </source>
</evidence>
<dbReference type="Gene3D" id="3.40.50.150">
    <property type="entry name" value="Vaccinia Virus protein VP39"/>
    <property type="match status" value="1"/>
</dbReference>
<dbReference type="InterPro" id="IPR002052">
    <property type="entry name" value="DNA_methylase_N6_adenine_CS"/>
</dbReference>
<dbReference type="CDD" id="cd22333">
    <property type="entry name" value="LlaBIII_nuclease-like"/>
    <property type="match status" value="1"/>
</dbReference>
<proteinExistence type="predicted"/>
<sequence>MPRGMSDDLRDLLERFRETARTEREKGTYFERIAAVYLRHDPIQAALFSKVETYEEWAKGLGEDAADSGIDLVATLADGSGFCAVQCKFYDETKKVDKGDIDSFFTASGKEGFVRRLIVDTSDGNWTDRAEKALQGQTIPTNRIGLSDLEASPILWSDFARTGEVRVSEAKTLRPHQKEALEAVRAGLEEADRGKLILACGTGKTFTSLRIAEDLVGAGGTVLFMVPSLALMSQAVREWTNDAAVPLRSFAVCSDAKVGKRQGRQDTADIAIHDLAYPATTNGTALADKMADAAPEAMTAVFATYQSIQVISAAQEAGLEAFDLIVCDEAHRTTGVTTGEEDESNFVRIHSDEHVRAAKRLYMTATPRIYGEAARQRAKEQSLTLAQMDDPATYGETLFERGFSWAVEKGLLVDYKVIVLAVDEGKVARSVQRRLETSDSDLALDDATKIVGCYKALTKTDLKIDVGTDTGAMRRALIFCRDIKSSRIIEDEFAAVAEEFRSQNPDDALTLDCEVRHVDGTFNADSRGRLLDWLKADPGEDNCRILTNARCLSEGVDVPALDGIMFLHPRKSQIDVVQSVGRVMRQTPDRSKKMGYVILPVAIPAGTSPEEALNDNERYRVVWQILNALRSHDERLDGDINKIHLGQTEGSRIEIVAVAPELPGQSSGSGGPGIGQGSAPGDDEGEGGARGTSQGELFVDEFSAAIRAQIVKKCGTKEYWDRWAADIARIAERHITRIEALLEDPEARATFDAFLKELHDDLNEAISEADAIEMLAQHVITRPVFESLFQGNRFTDENPISRAMQGIVARLDEAQIDRESESLEEFYASVRRRAEGLTDPAAKQKLIVQLYDDFFKSAFPRTTKRMGVVYTPVEIVDFILRSVDEALRRDFGVGIGAEGVHVIDPFTGTGTFITRLLQSGLIAPEDLARKYREELHANEIILLAYYIAAINIETVYADLVGDANSESEATAYEPFCGILLTDTFALHEHPDRHDDLLPDNAERRTRQRELDIRVIVGNPPYVVGEEDANSDDAKVDYPKLDRRIRETYAAQSNARYVSDTYNSYIRAIRWASDRLGEDGGVIAFVTNGGFLDGNASAGVRRCLVEEFSDLRIFDLRGNQRTSGERSRQEGGKVFDAGSRAPIAVSVLTKRREAPAAGAVHYHDIGDYLSRDDKLRIVREFGSAGGVGEAGGWTRIAPDEHGDWINQRDTSFDAFIKIGDNARDADPAVFATYSMGVLSGRDPWAFNSSREALEAGTRKLIDSYSSSLSAAAGTSVSAPEIQRDPRKIAWSRGLKKKAEANRNIAFNPSAFRLATYRPFTTRWLYFDPDLNETRLQIPRMLPEADTVTPIICLSTTGHRGAFSALMVNRPPALHTADMAGSQCFPLHYYEPAREGGDTPDLFPSEDGPGLVRRDGITDAGLAHFQAAWPGGTITKEDLFHYVYGLLHAPDYRTRYADNLKKALPRIPAVARVEDYRAFRDAGRTLADLHVGYEEVEPHPVTYREGDPRTWVVEDPEAFYRVEKMRFGGKRPNQDRTTIHYNDRITLTDVPEAAYRYVVNGKSAIEHVMERQSVTKDAYNPKTKKGSDIVNDANRFAIETMGDPEYPLTLLRQVITVSLETMKIVDALPPLRLEAEAGAQAAE</sequence>
<dbReference type="Pfam" id="PF18135">
    <property type="entry name" value="Type_ISP_C"/>
    <property type="match status" value="1"/>
</dbReference>
<evidence type="ECO:0000313" key="3">
    <source>
        <dbReference type="EMBL" id="CTQ34818.1"/>
    </source>
</evidence>
<gene>
    <name evidence="3" type="ORF">JAN5088_03614</name>
</gene>
<dbReference type="PANTHER" id="PTHR47396:SF1">
    <property type="entry name" value="ATP-DEPENDENT HELICASE IRC3-RELATED"/>
    <property type="match status" value="1"/>
</dbReference>
<keyword evidence="3" id="KW-0347">Helicase</keyword>
<dbReference type="GO" id="GO:0005829">
    <property type="term" value="C:cytosol"/>
    <property type="evidence" value="ECO:0007669"/>
    <property type="project" value="TreeGrafter"/>
</dbReference>
<dbReference type="InterPro" id="IPR041635">
    <property type="entry name" value="Type_ISP_LLaBIII_C"/>
</dbReference>
<dbReference type="Proteomes" id="UP000048908">
    <property type="component" value="Unassembled WGS sequence"/>
</dbReference>
<keyword evidence="3" id="KW-0547">Nucleotide-binding</keyword>
<evidence type="ECO:0000256" key="1">
    <source>
        <dbReference type="SAM" id="MobiDB-lite"/>
    </source>
</evidence>
<dbReference type="Pfam" id="PF04851">
    <property type="entry name" value="ResIII"/>
    <property type="match status" value="1"/>
</dbReference>
<dbReference type="InterPro" id="IPR050742">
    <property type="entry name" value="Helicase_Restrict-Modif_Enz"/>
</dbReference>
<dbReference type="PRINTS" id="PR00507">
    <property type="entry name" value="N12N6MTFRASE"/>
</dbReference>
<feature type="compositionally biased region" description="Gly residues" evidence="1">
    <location>
        <begin position="667"/>
        <end position="678"/>
    </location>
</feature>
<keyword evidence="3" id="KW-0378">Hydrolase</keyword>
<dbReference type="Pfam" id="PF22240">
    <property type="entry name" value="ISP_coupler"/>
    <property type="match status" value="1"/>
</dbReference>
<dbReference type="InterPro" id="IPR029063">
    <property type="entry name" value="SAM-dependent_MTases_sf"/>
</dbReference>
<dbReference type="SUPFAM" id="SSF53335">
    <property type="entry name" value="S-adenosyl-L-methionine-dependent methyltransferases"/>
    <property type="match status" value="1"/>
</dbReference>
<dbReference type="InterPro" id="IPR014001">
    <property type="entry name" value="Helicase_ATP-bd"/>
</dbReference>
<dbReference type="InterPro" id="IPR011335">
    <property type="entry name" value="Restrct_endonuc-II-like"/>
</dbReference>
<dbReference type="InterPro" id="IPR027417">
    <property type="entry name" value="P-loop_NTPase"/>
</dbReference>
<keyword evidence="3" id="KW-0067">ATP-binding</keyword>
<dbReference type="SMART" id="SM00490">
    <property type="entry name" value="HELICc"/>
    <property type="match status" value="1"/>
</dbReference>
<organism evidence="3 4">
    <name type="scientific">Jannaschia rubra</name>
    <dbReference type="NCBI Taxonomy" id="282197"/>
    <lineage>
        <taxon>Bacteria</taxon>
        <taxon>Pseudomonadati</taxon>
        <taxon>Pseudomonadota</taxon>
        <taxon>Alphaproteobacteria</taxon>
        <taxon>Rhodobacterales</taxon>
        <taxon>Roseobacteraceae</taxon>
        <taxon>Jannaschia</taxon>
    </lineage>
</organism>
<feature type="domain" description="Helicase ATP-binding" evidence="2">
    <location>
        <begin position="185"/>
        <end position="385"/>
    </location>
</feature>
<keyword evidence="4" id="KW-1185">Reference proteome</keyword>
<dbReference type="Gene3D" id="3.40.50.300">
    <property type="entry name" value="P-loop containing nucleotide triphosphate hydrolases"/>
    <property type="match status" value="2"/>
</dbReference>
<accession>A0A0M6XVK6</accession>
<dbReference type="InterPro" id="IPR006935">
    <property type="entry name" value="Helicase/UvrB_N"/>
</dbReference>
<dbReference type="Pfam" id="PF00271">
    <property type="entry name" value="Helicase_C"/>
    <property type="match status" value="1"/>
</dbReference>
<dbReference type="GO" id="GO:0005524">
    <property type="term" value="F:ATP binding"/>
    <property type="evidence" value="ECO:0007669"/>
    <property type="project" value="InterPro"/>
</dbReference>
<protein>
    <submittedName>
        <fullName evidence="3">UvsW helicase</fullName>
    </submittedName>
</protein>
<dbReference type="PANTHER" id="PTHR47396">
    <property type="entry name" value="TYPE I RESTRICTION ENZYME ECOKI R PROTEIN"/>
    <property type="match status" value="1"/>
</dbReference>
<dbReference type="PROSITE" id="PS51192">
    <property type="entry name" value="HELICASE_ATP_BIND_1"/>
    <property type="match status" value="1"/>
</dbReference>
<dbReference type="GO" id="GO:0008168">
    <property type="term" value="F:methyltransferase activity"/>
    <property type="evidence" value="ECO:0007669"/>
    <property type="project" value="InterPro"/>
</dbReference>
<dbReference type="STRING" id="282197.SAMN04488517_11069"/>
<dbReference type="SUPFAM" id="SSF52540">
    <property type="entry name" value="P-loop containing nucleoside triphosphate hydrolases"/>
    <property type="match status" value="1"/>
</dbReference>
<dbReference type="GO" id="GO:0003677">
    <property type="term" value="F:DNA binding"/>
    <property type="evidence" value="ECO:0007669"/>
    <property type="project" value="InterPro"/>
</dbReference>
<dbReference type="PROSITE" id="PS00092">
    <property type="entry name" value="N6_MTASE"/>
    <property type="match status" value="1"/>
</dbReference>
<name>A0A0M6XVK6_9RHOB</name>
<dbReference type="GO" id="GO:0016787">
    <property type="term" value="F:hydrolase activity"/>
    <property type="evidence" value="ECO:0007669"/>
    <property type="project" value="InterPro"/>
</dbReference>
<dbReference type="SMART" id="SM00487">
    <property type="entry name" value="DEXDc"/>
    <property type="match status" value="1"/>
</dbReference>
<dbReference type="EMBL" id="CXPG01000027">
    <property type="protein sequence ID" value="CTQ34818.1"/>
    <property type="molecule type" value="Genomic_DNA"/>
</dbReference>
<dbReference type="InterPro" id="IPR053980">
    <property type="entry name" value="ISP_coupler"/>
</dbReference>
<dbReference type="SUPFAM" id="SSF52980">
    <property type="entry name" value="Restriction endonuclease-like"/>
    <property type="match status" value="1"/>
</dbReference>
<dbReference type="GO" id="GO:0032259">
    <property type="term" value="P:methylation"/>
    <property type="evidence" value="ECO:0007669"/>
    <property type="project" value="InterPro"/>
</dbReference>
<dbReference type="InterPro" id="IPR039442">
    <property type="entry name" value="Mrr-like_dom"/>
</dbReference>
<dbReference type="Pfam" id="PF13156">
    <property type="entry name" value="Mrr_cat_2"/>
    <property type="match status" value="1"/>
</dbReference>
<dbReference type="InterPro" id="IPR001650">
    <property type="entry name" value="Helicase_C-like"/>
</dbReference>